<proteinExistence type="predicted"/>
<evidence type="ECO:0000313" key="4">
    <source>
        <dbReference type="EMBL" id="MFD1705155.1"/>
    </source>
</evidence>
<comment type="caution">
    <text evidence="4">The sequence shown here is derived from an EMBL/GenBank/DDBJ whole genome shotgun (WGS) entry which is preliminary data.</text>
</comment>
<name>A0ABW4KAC9_9BACI</name>
<organism evidence="4 5">
    <name type="scientific">Siminovitchia sediminis</name>
    <dbReference type="NCBI Taxonomy" id="1274353"/>
    <lineage>
        <taxon>Bacteria</taxon>
        <taxon>Bacillati</taxon>
        <taxon>Bacillota</taxon>
        <taxon>Bacilli</taxon>
        <taxon>Bacillales</taxon>
        <taxon>Bacillaceae</taxon>
        <taxon>Siminovitchia</taxon>
    </lineage>
</organism>
<keyword evidence="1 3" id="KW-0732">Signal</keyword>
<feature type="compositionally biased region" description="Basic and acidic residues" evidence="2">
    <location>
        <begin position="32"/>
        <end position="43"/>
    </location>
</feature>
<dbReference type="PROSITE" id="PS51257">
    <property type="entry name" value="PROKAR_LIPOPROTEIN"/>
    <property type="match status" value="1"/>
</dbReference>
<evidence type="ECO:0000313" key="5">
    <source>
        <dbReference type="Proteomes" id="UP001597301"/>
    </source>
</evidence>
<dbReference type="InterPro" id="IPR029050">
    <property type="entry name" value="Immunoprotect_excell_Ig-like"/>
</dbReference>
<protein>
    <submittedName>
        <fullName evidence="4">DUF4352 domain-containing protein</fullName>
    </submittedName>
</protein>
<evidence type="ECO:0000256" key="1">
    <source>
        <dbReference type="ARBA" id="ARBA00022729"/>
    </source>
</evidence>
<feature type="chain" id="PRO_5047344514" evidence="3">
    <location>
        <begin position="23"/>
        <end position="277"/>
    </location>
</feature>
<evidence type="ECO:0000256" key="3">
    <source>
        <dbReference type="SAM" id="SignalP"/>
    </source>
</evidence>
<sequence>MFKKSILLIFSVVVLILGGCGASESSSGGDSSKSDPSKEDKKLLSDEEFEKMFSEPKKYKGSGVDFYARVFIEPERDSDGTYLQAFANNHDERNVVIMSEDPSLEIASEDIIHVKGVIKDTFEGENAFGGQVTAPAILAETVEVSDYQTAFAPAKETIELNEEQNQHGYILEVQKVELADQETRVYVKVSNEMDAKINFYSFDAKLTADGKQLEEEMNYDAGYQEVQSDILPGVESEGIIVFPAIPEEMTEFTLYFEGSSENWELTLEPFVFDVVLP</sequence>
<evidence type="ECO:0000256" key="2">
    <source>
        <dbReference type="SAM" id="MobiDB-lite"/>
    </source>
</evidence>
<dbReference type="Proteomes" id="UP001597301">
    <property type="component" value="Unassembled WGS sequence"/>
</dbReference>
<feature type="region of interest" description="Disordered" evidence="2">
    <location>
        <begin position="23"/>
        <end position="43"/>
    </location>
</feature>
<dbReference type="Gene3D" id="2.60.40.1240">
    <property type="match status" value="1"/>
</dbReference>
<dbReference type="RefSeq" id="WP_380771357.1">
    <property type="nucleotide sequence ID" value="NZ_JBHUEO010000001.1"/>
</dbReference>
<reference evidence="5" key="1">
    <citation type="journal article" date="2019" name="Int. J. Syst. Evol. Microbiol.">
        <title>The Global Catalogue of Microorganisms (GCM) 10K type strain sequencing project: providing services to taxonomists for standard genome sequencing and annotation.</title>
        <authorList>
            <consortium name="The Broad Institute Genomics Platform"/>
            <consortium name="The Broad Institute Genome Sequencing Center for Infectious Disease"/>
            <person name="Wu L."/>
            <person name="Ma J."/>
        </authorList>
    </citation>
    <scope>NUCLEOTIDE SEQUENCE [LARGE SCALE GENOMIC DNA]</scope>
    <source>
        <strain evidence="5">CGMCC 1.12295</strain>
    </source>
</reference>
<feature type="signal peptide" evidence="3">
    <location>
        <begin position="1"/>
        <end position="22"/>
    </location>
</feature>
<dbReference type="EMBL" id="JBHUEO010000001">
    <property type="protein sequence ID" value="MFD1705155.1"/>
    <property type="molecule type" value="Genomic_DNA"/>
</dbReference>
<keyword evidence="5" id="KW-1185">Reference proteome</keyword>
<accession>A0ABW4KAC9</accession>
<gene>
    <name evidence="4" type="ORF">ACFSCZ_00125</name>
</gene>